<name>A0A7L7L888_9BACT</name>
<dbReference type="InterPro" id="IPR052162">
    <property type="entry name" value="Sensor_kinase/Photoreceptor"/>
</dbReference>
<dbReference type="Pfam" id="PF08448">
    <property type="entry name" value="PAS_4"/>
    <property type="match status" value="1"/>
</dbReference>
<organism evidence="10 11">
    <name type="scientific">Adhaeribacter radiodurans</name>
    <dbReference type="NCBI Taxonomy" id="2745197"/>
    <lineage>
        <taxon>Bacteria</taxon>
        <taxon>Pseudomonadati</taxon>
        <taxon>Bacteroidota</taxon>
        <taxon>Cytophagia</taxon>
        <taxon>Cytophagales</taxon>
        <taxon>Hymenobacteraceae</taxon>
        <taxon>Adhaeribacter</taxon>
    </lineage>
</organism>
<feature type="domain" description="Histidine kinase" evidence="7">
    <location>
        <begin position="479"/>
        <end position="696"/>
    </location>
</feature>
<dbReference type="InterPro" id="IPR036097">
    <property type="entry name" value="HisK_dim/P_sf"/>
</dbReference>
<evidence type="ECO:0000313" key="10">
    <source>
        <dbReference type="EMBL" id="QMU28765.1"/>
    </source>
</evidence>
<protein>
    <recommendedName>
        <fullName evidence="2">histidine kinase</fullName>
        <ecNumber evidence="2">2.7.13.3</ecNumber>
    </recommendedName>
</protein>
<dbReference type="PANTHER" id="PTHR43304">
    <property type="entry name" value="PHYTOCHROME-LIKE PROTEIN CPH1"/>
    <property type="match status" value="1"/>
</dbReference>
<dbReference type="PRINTS" id="PR00344">
    <property type="entry name" value="BCTRLSENSOR"/>
</dbReference>
<evidence type="ECO:0000256" key="1">
    <source>
        <dbReference type="ARBA" id="ARBA00000085"/>
    </source>
</evidence>
<feature type="domain" description="PAC" evidence="9">
    <location>
        <begin position="381"/>
        <end position="433"/>
    </location>
</feature>
<evidence type="ECO:0000256" key="5">
    <source>
        <dbReference type="ARBA" id="ARBA00022777"/>
    </source>
</evidence>
<keyword evidence="3" id="KW-0597">Phosphoprotein</keyword>
<evidence type="ECO:0000259" key="8">
    <source>
        <dbReference type="PROSITE" id="PS50112"/>
    </source>
</evidence>
<dbReference type="Pfam" id="PF08447">
    <property type="entry name" value="PAS_3"/>
    <property type="match status" value="1"/>
</dbReference>
<dbReference type="Pfam" id="PF02518">
    <property type="entry name" value="HATPase_c"/>
    <property type="match status" value="1"/>
</dbReference>
<evidence type="ECO:0000256" key="6">
    <source>
        <dbReference type="SAM" id="Coils"/>
    </source>
</evidence>
<dbReference type="InterPro" id="IPR013656">
    <property type="entry name" value="PAS_4"/>
</dbReference>
<dbReference type="Pfam" id="PF13426">
    <property type="entry name" value="PAS_9"/>
    <property type="match status" value="1"/>
</dbReference>
<evidence type="ECO:0000256" key="4">
    <source>
        <dbReference type="ARBA" id="ARBA00022679"/>
    </source>
</evidence>
<dbReference type="RefSeq" id="WP_182415948.1">
    <property type="nucleotide sequence ID" value="NZ_CP055153.1"/>
</dbReference>
<dbReference type="PROSITE" id="PS50109">
    <property type="entry name" value="HIS_KIN"/>
    <property type="match status" value="1"/>
</dbReference>
<dbReference type="SUPFAM" id="SSF47384">
    <property type="entry name" value="Homodimeric domain of signal transducing histidine kinase"/>
    <property type="match status" value="1"/>
</dbReference>
<dbReference type="InterPro" id="IPR001610">
    <property type="entry name" value="PAC"/>
</dbReference>
<dbReference type="SMART" id="SM00388">
    <property type="entry name" value="HisKA"/>
    <property type="match status" value="1"/>
</dbReference>
<dbReference type="Gene3D" id="3.30.565.10">
    <property type="entry name" value="Histidine kinase-like ATPase, C-terminal domain"/>
    <property type="match status" value="1"/>
</dbReference>
<dbReference type="Proteomes" id="UP000514509">
    <property type="component" value="Chromosome"/>
</dbReference>
<dbReference type="SMART" id="SM00387">
    <property type="entry name" value="HATPase_c"/>
    <property type="match status" value="1"/>
</dbReference>
<dbReference type="FunFam" id="3.30.450.20:FF:000099">
    <property type="entry name" value="Sensory box sensor histidine kinase"/>
    <property type="match status" value="1"/>
</dbReference>
<gene>
    <name evidence="10" type="ORF">HUW48_12290</name>
</gene>
<dbReference type="Gene3D" id="1.10.287.130">
    <property type="match status" value="1"/>
</dbReference>
<dbReference type="GO" id="GO:0000155">
    <property type="term" value="F:phosphorelay sensor kinase activity"/>
    <property type="evidence" value="ECO:0007669"/>
    <property type="project" value="InterPro"/>
</dbReference>
<evidence type="ECO:0000259" key="9">
    <source>
        <dbReference type="PROSITE" id="PS50113"/>
    </source>
</evidence>
<dbReference type="NCBIfam" id="TIGR00229">
    <property type="entry name" value="sensory_box"/>
    <property type="match status" value="1"/>
</dbReference>
<dbReference type="InterPro" id="IPR036890">
    <property type="entry name" value="HATPase_C_sf"/>
</dbReference>
<feature type="domain" description="PAS" evidence="8">
    <location>
        <begin position="308"/>
        <end position="378"/>
    </location>
</feature>
<feature type="domain" description="PAC" evidence="9">
    <location>
        <begin position="252"/>
        <end position="307"/>
    </location>
</feature>
<dbReference type="SUPFAM" id="SSF55874">
    <property type="entry name" value="ATPase domain of HSP90 chaperone/DNA topoisomerase II/histidine kinase"/>
    <property type="match status" value="1"/>
</dbReference>
<dbReference type="InterPro" id="IPR000700">
    <property type="entry name" value="PAS-assoc_C"/>
</dbReference>
<reference evidence="10 11" key="1">
    <citation type="submission" date="2020-06" db="EMBL/GenBank/DDBJ databases">
        <authorList>
            <person name="Hwang Y.J."/>
        </authorList>
    </citation>
    <scope>NUCLEOTIDE SEQUENCE [LARGE SCALE GENOMIC DNA]</scope>
    <source>
        <strain evidence="10 11">KUDC8001</strain>
    </source>
</reference>
<dbReference type="SMART" id="SM00086">
    <property type="entry name" value="PAC"/>
    <property type="match status" value="2"/>
</dbReference>
<dbReference type="InterPro" id="IPR004358">
    <property type="entry name" value="Sig_transdc_His_kin-like_C"/>
</dbReference>
<dbReference type="PANTHER" id="PTHR43304:SF1">
    <property type="entry name" value="PAC DOMAIN-CONTAINING PROTEIN"/>
    <property type="match status" value="1"/>
</dbReference>
<evidence type="ECO:0000259" key="7">
    <source>
        <dbReference type="PROSITE" id="PS50109"/>
    </source>
</evidence>
<dbReference type="AlphaFoldDB" id="A0A7L7L888"/>
<dbReference type="PROSITE" id="PS50113">
    <property type="entry name" value="PAC"/>
    <property type="match status" value="2"/>
</dbReference>
<dbReference type="PROSITE" id="PS50112">
    <property type="entry name" value="PAS"/>
    <property type="match status" value="1"/>
</dbReference>
<dbReference type="CDD" id="cd00082">
    <property type="entry name" value="HisKA"/>
    <property type="match status" value="1"/>
</dbReference>
<evidence type="ECO:0000313" key="11">
    <source>
        <dbReference type="Proteomes" id="UP000514509"/>
    </source>
</evidence>
<keyword evidence="4" id="KW-0808">Transferase</keyword>
<dbReference type="Gene3D" id="3.30.450.20">
    <property type="entry name" value="PAS domain"/>
    <property type="match status" value="3"/>
</dbReference>
<accession>A0A7L7L888</accession>
<reference evidence="10 11" key="2">
    <citation type="submission" date="2020-08" db="EMBL/GenBank/DDBJ databases">
        <title>Adhaeribacter dokdonensis sp. nov., isolated from the rhizosphere of Elymus tsukushiensis, a plant native to the Dokdo Islands, Republic of Korea.</title>
        <authorList>
            <person name="Ghim S.Y."/>
        </authorList>
    </citation>
    <scope>NUCLEOTIDE SEQUENCE [LARGE SCALE GENOMIC DNA]</scope>
    <source>
        <strain evidence="10 11">KUDC8001</strain>
    </source>
</reference>
<dbReference type="SUPFAM" id="SSF55785">
    <property type="entry name" value="PYP-like sensor domain (PAS domain)"/>
    <property type="match status" value="3"/>
</dbReference>
<dbReference type="InterPro" id="IPR005467">
    <property type="entry name" value="His_kinase_dom"/>
</dbReference>
<dbReference type="SMART" id="SM00091">
    <property type="entry name" value="PAS"/>
    <property type="match status" value="3"/>
</dbReference>
<sequence>MTNTSSALPELSLLNFQSIYASMPGNFLVLYPNAPHYSILAITEDLLQATGRKQEDTIGKSFFTLFPENPTTTAVVDPSPIRILLKQVWQSKQKAQMPIIRYDVLNTKGVLEERYWSVSCKPVLAKDGNVAYFILANNEITNPIQVDQNLGNTATSNVFSAAIEVTEQALTRKGIEESEQQVRAIIASSHHPIGVYLGNELRIEFANQSLMNGLGKGNDIIGKRYKDLLPELANQGIFEKLDHVLATGIPYHTQNQKLELVVDGQLKSFYFNFSFTPLINSAGQVYGIVNTGADITALNEAQQKIEESEQRFRLMADASPTMIWSLAPDASLKYANSFMLGFLGISMEKYKADNWLPYIHPEDQQRSIHTIGEAFEQRQPFRNEHRFLRHDGEYRWLLSQAAPSYYPNGEIYGYVGSSVDITEIKQAEMKLQHYAQELATVNEELRFSHNQVQEANIKLSSINQQLSRMNADMDNFIYTASHDLKAPILNIEGLMEALRSQLSPASLRAEDIQYTLHLIADSVQRFKRTIGHLTEVTKLQKENNLEATSVNLASVISEVQLDLANDIRAAQARVEVEVTNCPTIPFAEKNMRSIVYNLLSNALKYRSPNRQAIIQILCASTDDYQVLTVTDNGLGMDLSGQSKLFTMFKRLHTHVEGSGIGLYMVKKIIENAGGRIEVSSKVDEGSTFQVYFRRDK</sequence>
<dbReference type="EMBL" id="CP055153">
    <property type="protein sequence ID" value="QMU28765.1"/>
    <property type="molecule type" value="Genomic_DNA"/>
</dbReference>
<dbReference type="EC" id="2.7.13.3" evidence="2"/>
<dbReference type="KEGG" id="add:HUW48_12290"/>
<keyword evidence="5" id="KW-0418">Kinase</keyword>
<feature type="coiled-coil region" evidence="6">
    <location>
        <begin position="424"/>
        <end position="472"/>
    </location>
</feature>
<evidence type="ECO:0000256" key="2">
    <source>
        <dbReference type="ARBA" id="ARBA00012438"/>
    </source>
</evidence>
<dbReference type="InterPro" id="IPR013655">
    <property type="entry name" value="PAS_fold_3"/>
</dbReference>
<keyword evidence="6" id="KW-0175">Coiled coil</keyword>
<comment type="catalytic activity">
    <reaction evidence="1">
        <text>ATP + protein L-histidine = ADP + protein N-phospho-L-histidine.</text>
        <dbReference type="EC" id="2.7.13.3"/>
    </reaction>
</comment>
<proteinExistence type="predicted"/>
<evidence type="ECO:0000256" key="3">
    <source>
        <dbReference type="ARBA" id="ARBA00022553"/>
    </source>
</evidence>
<dbReference type="CDD" id="cd00130">
    <property type="entry name" value="PAS"/>
    <property type="match status" value="2"/>
</dbReference>
<dbReference type="InterPro" id="IPR035965">
    <property type="entry name" value="PAS-like_dom_sf"/>
</dbReference>
<dbReference type="InterPro" id="IPR000014">
    <property type="entry name" value="PAS"/>
</dbReference>
<dbReference type="InterPro" id="IPR003661">
    <property type="entry name" value="HisK_dim/P_dom"/>
</dbReference>
<keyword evidence="11" id="KW-1185">Reference proteome</keyword>
<dbReference type="InterPro" id="IPR003594">
    <property type="entry name" value="HATPase_dom"/>
</dbReference>